<keyword evidence="7 17" id="KW-0378">Hydrolase</keyword>
<evidence type="ECO:0000256" key="4">
    <source>
        <dbReference type="ARBA" id="ARBA00022723"/>
    </source>
</evidence>
<dbReference type="Gene3D" id="3.20.190.10">
    <property type="entry name" value="MutM-like, N-terminal"/>
    <property type="match status" value="1"/>
</dbReference>
<dbReference type="SUPFAM" id="SSF46946">
    <property type="entry name" value="S13-like H2TH domain"/>
    <property type="match status" value="1"/>
</dbReference>
<dbReference type="InterPro" id="IPR010979">
    <property type="entry name" value="Ribosomal_uS13-like_H2TH"/>
</dbReference>
<dbReference type="InterPro" id="IPR012319">
    <property type="entry name" value="FPG_cat"/>
</dbReference>
<dbReference type="AlphaFoldDB" id="A0A7C1K137"/>
<evidence type="ECO:0000256" key="12">
    <source>
        <dbReference type="ARBA" id="ARBA00023268"/>
    </source>
</evidence>
<dbReference type="InterPro" id="IPR010663">
    <property type="entry name" value="Znf_FPG/IleRS"/>
</dbReference>
<keyword evidence="6" id="KW-0863">Zinc-finger</keyword>
<keyword evidence="13 17" id="KW-0326">Glycosidase</keyword>
<keyword evidence="11" id="KW-0456">Lyase</keyword>
<evidence type="ECO:0000256" key="2">
    <source>
        <dbReference type="ARBA" id="ARBA00001947"/>
    </source>
</evidence>
<evidence type="ECO:0000256" key="9">
    <source>
        <dbReference type="ARBA" id="ARBA00023125"/>
    </source>
</evidence>
<dbReference type="InterPro" id="IPR035937">
    <property type="entry name" value="FPG_N"/>
</dbReference>
<dbReference type="Gene3D" id="1.10.8.50">
    <property type="match status" value="1"/>
</dbReference>
<keyword evidence="8" id="KW-0862">Zinc</keyword>
<evidence type="ECO:0000256" key="8">
    <source>
        <dbReference type="ARBA" id="ARBA00022833"/>
    </source>
</evidence>
<dbReference type="PROSITE" id="PS51066">
    <property type="entry name" value="ZF_FPG_2"/>
    <property type="match status" value="1"/>
</dbReference>
<keyword evidence="9" id="KW-0238">DNA-binding</keyword>
<keyword evidence="12" id="KW-0511">Multifunctional enzyme</keyword>
<evidence type="ECO:0000256" key="7">
    <source>
        <dbReference type="ARBA" id="ARBA00022801"/>
    </source>
</evidence>
<evidence type="ECO:0000256" key="11">
    <source>
        <dbReference type="ARBA" id="ARBA00023239"/>
    </source>
</evidence>
<gene>
    <name evidence="17" type="ORF">ENP47_00740</name>
</gene>
<feature type="domain" description="FPG-type" evidence="15">
    <location>
        <begin position="250"/>
        <end position="284"/>
    </location>
</feature>
<evidence type="ECO:0000256" key="6">
    <source>
        <dbReference type="ARBA" id="ARBA00022771"/>
    </source>
</evidence>
<comment type="cofactor">
    <cofactor evidence="2">
        <name>Zn(2+)</name>
        <dbReference type="ChEBI" id="CHEBI:29105"/>
    </cofactor>
</comment>
<sequence>MPELPEVEAARRGIAEQLVGRTCTGYELFRPRLIVAPPGLTLDAIVGHPLEAVGRWGKYLWLVFPPCALLVHLKLTGQLVARGSSIPGFAAGHPVPPYDAPLPHKSTALRIDFAPDAHLYLTDVRHFARVQLLPPTELPATLRALRLGPDALSPDFTLDTFRATLARRRGIRLKAALLDQRTVAGLGNIYVDESLWVAQLHPERPVMTLTDEEITRLYWAIHEVLKIAVPLGGAKILNGRAVPPVGEFPYVHGRAGQPCVRCGTIILKRTVAGRGTYFCPRCQAASKPTAEPSPELSVRAAS</sequence>
<dbReference type="SUPFAM" id="SSF81624">
    <property type="entry name" value="N-terminal domain of MutM-like DNA repair proteins"/>
    <property type="match status" value="1"/>
</dbReference>
<protein>
    <submittedName>
        <fullName evidence="17">DNA-formamidopyrimidine glycosylase</fullName>
        <ecNumber evidence="17">3.2.2.23</ecNumber>
    </submittedName>
</protein>
<dbReference type="PROSITE" id="PS51068">
    <property type="entry name" value="FPG_CAT"/>
    <property type="match status" value="1"/>
</dbReference>
<evidence type="ECO:0000259" key="15">
    <source>
        <dbReference type="PROSITE" id="PS51066"/>
    </source>
</evidence>
<evidence type="ECO:0000256" key="14">
    <source>
        <dbReference type="ARBA" id="ARBA00044632"/>
    </source>
</evidence>
<dbReference type="Pfam" id="PF01149">
    <property type="entry name" value="Fapy_DNA_glyco"/>
    <property type="match status" value="1"/>
</dbReference>
<keyword evidence="10" id="KW-0234">DNA repair</keyword>
<evidence type="ECO:0000256" key="3">
    <source>
        <dbReference type="ARBA" id="ARBA00009409"/>
    </source>
</evidence>
<comment type="caution">
    <text evidence="17">The sequence shown here is derived from an EMBL/GenBank/DDBJ whole genome shotgun (WGS) entry which is preliminary data.</text>
</comment>
<comment type="similarity">
    <text evidence="3">Belongs to the FPG family.</text>
</comment>
<feature type="domain" description="Formamidopyrimidine-DNA glycosylase catalytic" evidence="16">
    <location>
        <begin position="2"/>
        <end position="128"/>
    </location>
</feature>
<dbReference type="FunFam" id="1.10.8.50:FF:000003">
    <property type="entry name" value="Formamidopyrimidine-DNA glycosylase"/>
    <property type="match status" value="1"/>
</dbReference>
<keyword evidence="4" id="KW-0479">Metal-binding</keyword>
<dbReference type="GO" id="GO:0034039">
    <property type="term" value="F:8-oxo-7,8-dihydroguanine DNA N-glycosylase activity"/>
    <property type="evidence" value="ECO:0007669"/>
    <property type="project" value="TreeGrafter"/>
</dbReference>
<dbReference type="SUPFAM" id="SSF57716">
    <property type="entry name" value="Glucocorticoid receptor-like (DNA-binding domain)"/>
    <property type="match status" value="1"/>
</dbReference>
<dbReference type="PANTHER" id="PTHR22993">
    <property type="entry name" value="FORMAMIDOPYRIMIDINE-DNA GLYCOSYLASE"/>
    <property type="match status" value="1"/>
</dbReference>
<dbReference type="InterPro" id="IPR015886">
    <property type="entry name" value="H2TH_FPG"/>
</dbReference>
<reference evidence="17" key="1">
    <citation type="journal article" date="2020" name="mSystems">
        <title>Genome- and Community-Level Interaction Insights into Carbon Utilization and Element Cycling Functions of Hydrothermarchaeota in Hydrothermal Sediment.</title>
        <authorList>
            <person name="Zhou Z."/>
            <person name="Liu Y."/>
            <person name="Xu W."/>
            <person name="Pan J."/>
            <person name="Luo Z.H."/>
            <person name="Li M."/>
        </authorList>
    </citation>
    <scope>NUCLEOTIDE SEQUENCE [LARGE SCALE GENOMIC DNA]</scope>
    <source>
        <strain evidence="17">SpSt-222</strain>
    </source>
</reference>
<dbReference type="InterPro" id="IPR015887">
    <property type="entry name" value="DNA_glyclase_Znf_dom_DNA_BS"/>
</dbReference>
<evidence type="ECO:0000313" key="17">
    <source>
        <dbReference type="EMBL" id="HEF64131.1"/>
    </source>
</evidence>
<dbReference type="PROSITE" id="PS01242">
    <property type="entry name" value="ZF_FPG_1"/>
    <property type="match status" value="1"/>
</dbReference>
<dbReference type="Pfam" id="PF06831">
    <property type="entry name" value="H2TH"/>
    <property type="match status" value="1"/>
</dbReference>
<dbReference type="GO" id="GO:0003684">
    <property type="term" value="F:damaged DNA binding"/>
    <property type="evidence" value="ECO:0007669"/>
    <property type="project" value="InterPro"/>
</dbReference>
<dbReference type="EC" id="3.2.2.23" evidence="17"/>
<proteinExistence type="inferred from homology"/>
<evidence type="ECO:0000256" key="1">
    <source>
        <dbReference type="ARBA" id="ARBA00001668"/>
    </source>
</evidence>
<evidence type="ECO:0000256" key="5">
    <source>
        <dbReference type="ARBA" id="ARBA00022763"/>
    </source>
</evidence>
<evidence type="ECO:0000256" key="13">
    <source>
        <dbReference type="ARBA" id="ARBA00023295"/>
    </source>
</evidence>
<dbReference type="GO" id="GO:0006284">
    <property type="term" value="P:base-excision repair"/>
    <property type="evidence" value="ECO:0007669"/>
    <property type="project" value="InterPro"/>
</dbReference>
<comment type="catalytic activity">
    <reaction evidence="1">
        <text>Hydrolysis of DNA containing ring-opened 7-methylguanine residues, releasing 2,6-diamino-4-hydroxy-5-(N-methyl)formamidopyrimidine.</text>
        <dbReference type="EC" id="3.2.2.23"/>
    </reaction>
</comment>
<comment type="catalytic activity">
    <reaction evidence="14">
        <text>2'-deoxyribonucleotide-(2'-deoxyribose 5'-phosphate)-2'-deoxyribonucleotide-DNA = a 3'-end 2'-deoxyribonucleotide-(2,3-dehydro-2,3-deoxyribose 5'-phosphate)-DNA + a 5'-end 5'-phospho-2'-deoxyribonucleoside-DNA + H(+)</text>
        <dbReference type="Rhea" id="RHEA:66592"/>
        <dbReference type="Rhea" id="RHEA-COMP:13180"/>
        <dbReference type="Rhea" id="RHEA-COMP:16897"/>
        <dbReference type="Rhea" id="RHEA-COMP:17067"/>
        <dbReference type="ChEBI" id="CHEBI:15378"/>
        <dbReference type="ChEBI" id="CHEBI:136412"/>
        <dbReference type="ChEBI" id="CHEBI:157695"/>
        <dbReference type="ChEBI" id="CHEBI:167181"/>
        <dbReference type="EC" id="4.2.99.18"/>
    </reaction>
</comment>
<organism evidence="17">
    <name type="scientific">Thermomicrobium roseum</name>
    <dbReference type="NCBI Taxonomy" id="500"/>
    <lineage>
        <taxon>Bacteria</taxon>
        <taxon>Pseudomonadati</taxon>
        <taxon>Thermomicrobiota</taxon>
        <taxon>Thermomicrobia</taxon>
        <taxon>Thermomicrobiales</taxon>
        <taxon>Thermomicrobiaceae</taxon>
        <taxon>Thermomicrobium</taxon>
    </lineage>
</organism>
<name>A0A7C1K137_THERO</name>
<dbReference type="GO" id="GO:0008270">
    <property type="term" value="F:zinc ion binding"/>
    <property type="evidence" value="ECO:0007669"/>
    <property type="project" value="UniProtKB-KW"/>
</dbReference>
<evidence type="ECO:0000259" key="16">
    <source>
        <dbReference type="PROSITE" id="PS51068"/>
    </source>
</evidence>
<dbReference type="InterPro" id="IPR000214">
    <property type="entry name" value="Znf_DNA_glyclase/AP_lyase"/>
</dbReference>
<dbReference type="EMBL" id="DSJL01000001">
    <property type="protein sequence ID" value="HEF64131.1"/>
    <property type="molecule type" value="Genomic_DNA"/>
</dbReference>
<keyword evidence="5" id="KW-0227">DNA damage</keyword>
<dbReference type="GO" id="GO:0140078">
    <property type="term" value="F:class I DNA-(apurinic or apyrimidinic site) endonuclease activity"/>
    <property type="evidence" value="ECO:0007669"/>
    <property type="project" value="UniProtKB-EC"/>
</dbReference>
<dbReference type="SMART" id="SM00898">
    <property type="entry name" value="Fapy_DNA_glyco"/>
    <property type="match status" value="1"/>
</dbReference>
<dbReference type="Pfam" id="PF06827">
    <property type="entry name" value="zf-FPG_IleRS"/>
    <property type="match status" value="1"/>
</dbReference>
<dbReference type="CDD" id="cd08966">
    <property type="entry name" value="EcFpg-like_N"/>
    <property type="match status" value="1"/>
</dbReference>
<evidence type="ECO:0000256" key="10">
    <source>
        <dbReference type="ARBA" id="ARBA00023204"/>
    </source>
</evidence>
<accession>A0A7C1K137</accession>
<dbReference type="SMART" id="SM01232">
    <property type="entry name" value="H2TH"/>
    <property type="match status" value="1"/>
</dbReference>
<dbReference type="PANTHER" id="PTHR22993:SF9">
    <property type="entry name" value="FORMAMIDOPYRIMIDINE-DNA GLYCOSYLASE"/>
    <property type="match status" value="1"/>
</dbReference>